<evidence type="ECO:0000256" key="1">
    <source>
        <dbReference type="ARBA" id="ARBA00006414"/>
    </source>
</evidence>
<dbReference type="Pfam" id="PF12736">
    <property type="entry name" value="CABIT"/>
    <property type="match status" value="1"/>
</dbReference>
<organism evidence="3 4">
    <name type="scientific">Ranitomeya imitator</name>
    <name type="common">mimic poison frog</name>
    <dbReference type="NCBI Taxonomy" id="111125"/>
    <lineage>
        <taxon>Eukaryota</taxon>
        <taxon>Metazoa</taxon>
        <taxon>Chordata</taxon>
        <taxon>Craniata</taxon>
        <taxon>Vertebrata</taxon>
        <taxon>Euteleostomi</taxon>
        <taxon>Amphibia</taxon>
        <taxon>Batrachia</taxon>
        <taxon>Anura</taxon>
        <taxon>Neobatrachia</taxon>
        <taxon>Hyloidea</taxon>
        <taxon>Dendrobatidae</taxon>
        <taxon>Dendrobatinae</taxon>
        <taxon>Ranitomeya</taxon>
    </lineage>
</organism>
<gene>
    <name evidence="3" type="ORF">RIMI_LOCUS9539237</name>
</gene>
<sequence length="207" mass="22555">MAAAALLGTASLDLRGPGSKMAAASGSCREGGGFTEPAQSRHCEACSALRQIGDLTECCANCQITDLWCPPLGQRRVDVFHFVILVSEDNHVYDTLGDLHQDLSCGDYRCEIWFTSHSDLTVGEYDIQKLLPILLLSADRNTGCGECQIFDGPNSYNIKIPLSTKGQFCKCENKESYTLEQILQDPALSKSNFTCKNIGTGVYKTLS</sequence>
<protein>
    <recommendedName>
        <fullName evidence="2">CABIT domain-containing protein</fullName>
    </recommendedName>
</protein>
<dbReference type="InterPro" id="IPR025946">
    <property type="entry name" value="CABIT_dom"/>
</dbReference>
<evidence type="ECO:0000313" key="3">
    <source>
        <dbReference type="EMBL" id="CAJ0942269.1"/>
    </source>
</evidence>
<feature type="domain" description="CABIT" evidence="2">
    <location>
        <begin position="111"/>
        <end position="185"/>
    </location>
</feature>
<keyword evidence="4" id="KW-1185">Reference proteome</keyword>
<dbReference type="Proteomes" id="UP001176940">
    <property type="component" value="Unassembled WGS sequence"/>
</dbReference>
<dbReference type="PANTHER" id="PTHR15215:SF2">
    <property type="entry name" value="PROTEIN THEMIS2"/>
    <property type="match status" value="1"/>
</dbReference>
<comment type="similarity">
    <text evidence="1">Belongs to the themis family.</text>
</comment>
<dbReference type="InterPro" id="IPR039671">
    <property type="entry name" value="THEMIS"/>
</dbReference>
<dbReference type="EMBL" id="CAUEEQ010019892">
    <property type="protein sequence ID" value="CAJ0942269.1"/>
    <property type="molecule type" value="Genomic_DNA"/>
</dbReference>
<proteinExistence type="inferred from homology"/>
<accession>A0ABN9LM90</accession>
<evidence type="ECO:0000313" key="4">
    <source>
        <dbReference type="Proteomes" id="UP001176940"/>
    </source>
</evidence>
<name>A0ABN9LM90_9NEOB</name>
<dbReference type="PANTHER" id="PTHR15215">
    <property type="entry name" value="CABIT DOMAIN-CONTAINING PROTEIN"/>
    <property type="match status" value="1"/>
</dbReference>
<reference evidence="3" key="1">
    <citation type="submission" date="2023-07" db="EMBL/GenBank/DDBJ databases">
        <authorList>
            <person name="Stuckert A."/>
        </authorList>
    </citation>
    <scope>NUCLEOTIDE SEQUENCE</scope>
</reference>
<comment type="caution">
    <text evidence="3">The sequence shown here is derived from an EMBL/GenBank/DDBJ whole genome shotgun (WGS) entry which is preliminary data.</text>
</comment>
<evidence type="ECO:0000259" key="2">
    <source>
        <dbReference type="Pfam" id="PF12736"/>
    </source>
</evidence>